<evidence type="ECO:0000256" key="1">
    <source>
        <dbReference type="SAM" id="MobiDB-lite"/>
    </source>
</evidence>
<gene>
    <name evidence="2" type="ORF">O0I10_012503</name>
</gene>
<keyword evidence="3" id="KW-1185">Reference proteome</keyword>
<feature type="compositionally biased region" description="Low complexity" evidence="1">
    <location>
        <begin position="60"/>
        <end position="82"/>
    </location>
</feature>
<feature type="region of interest" description="Disordered" evidence="1">
    <location>
        <begin position="1"/>
        <end position="22"/>
    </location>
</feature>
<evidence type="ECO:0000313" key="3">
    <source>
        <dbReference type="Proteomes" id="UP001234581"/>
    </source>
</evidence>
<organism evidence="2 3">
    <name type="scientific">Lichtheimia ornata</name>
    <dbReference type="NCBI Taxonomy" id="688661"/>
    <lineage>
        <taxon>Eukaryota</taxon>
        <taxon>Fungi</taxon>
        <taxon>Fungi incertae sedis</taxon>
        <taxon>Mucoromycota</taxon>
        <taxon>Mucoromycotina</taxon>
        <taxon>Mucoromycetes</taxon>
        <taxon>Mucorales</taxon>
        <taxon>Lichtheimiaceae</taxon>
        <taxon>Lichtheimia</taxon>
    </lineage>
</organism>
<feature type="region of interest" description="Disordered" evidence="1">
    <location>
        <begin position="328"/>
        <end position="362"/>
    </location>
</feature>
<feature type="compositionally biased region" description="Polar residues" evidence="1">
    <location>
        <begin position="210"/>
        <end position="220"/>
    </location>
</feature>
<dbReference type="AlphaFoldDB" id="A0AAD7URL5"/>
<sequence>MTHNTDPPQECQSQQEATTANQSLQRINEDVLQQIATALQQIADTQRSILHRLDAHETMSTDSRISLQSSRSYQSSASMRSLTTATRRTTLVARPTEQKPGRTKRTLPRTTKGDIITKIVNPNNDKDEEVVEGLVRTISSFADDAISDHARRCHGHDIPAATWARTPRQHRNTTIEYFQQTVLEKLNIDMTCAEKRRNQTRRHETEPVDSASSSRYSVRNESGEEVPNTPARGNNNQQHGGVLSDNRGANMIESSLQTSSNHVAHSTYQNQEQANTSTSQNNAPAPHGLDAINIRRLFSSSPTLLEILNNAAIGATTLESDAIVFQQSQVPQQSQGRKRRSNAENPTSTRRSTRLPVKRIPM</sequence>
<dbReference type="GeneID" id="83219847"/>
<name>A0AAD7URL5_9FUNG</name>
<feature type="region of interest" description="Disordered" evidence="1">
    <location>
        <begin position="59"/>
        <end position="82"/>
    </location>
</feature>
<feature type="compositionally biased region" description="Basic residues" evidence="1">
    <location>
        <begin position="351"/>
        <end position="362"/>
    </location>
</feature>
<proteinExistence type="predicted"/>
<comment type="caution">
    <text evidence="2">The sequence shown here is derived from an EMBL/GenBank/DDBJ whole genome shotgun (WGS) entry which is preliminary data.</text>
</comment>
<accession>A0AAD7URL5</accession>
<evidence type="ECO:0000313" key="2">
    <source>
        <dbReference type="EMBL" id="KAJ8651898.1"/>
    </source>
</evidence>
<feature type="compositionally biased region" description="Basic and acidic residues" evidence="1">
    <location>
        <begin position="195"/>
        <end position="206"/>
    </location>
</feature>
<feature type="compositionally biased region" description="Polar residues" evidence="1">
    <location>
        <begin position="252"/>
        <end position="283"/>
    </location>
</feature>
<protein>
    <submittedName>
        <fullName evidence="2">Uncharacterized protein</fullName>
    </submittedName>
</protein>
<feature type="region of interest" description="Disordered" evidence="1">
    <location>
        <begin position="195"/>
        <end position="287"/>
    </location>
</feature>
<dbReference type="EMBL" id="JARTCD010000131">
    <property type="protein sequence ID" value="KAJ8651898.1"/>
    <property type="molecule type" value="Genomic_DNA"/>
</dbReference>
<dbReference type="RefSeq" id="XP_058336812.1">
    <property type="nucleotide sequence ID" value="XM_058492403.1"/>
</dbReference>
<dbReference type="Proteomes" id="UP001234581">
    <property type="component" value="Unassembled WGS sequence"/>
</dbReference>
<reference evidence="2 3" key="1">
    <citation type="submission" date="2023-03" db="EMBL/GenBank/DDBJ databases">
        <title>Genome sequence of Lichtheimia ornata CBS 291.66.</title>
        <authorList>
            <person name="Mohabir J.T."/>
            <person name="Shea T.P."/>
            <person name="Kurbessoian T."/>
            <person name="Berby B."/>
            <person name="Fontaine J."/>
            <person name="Livny J."/>
            <person name="Gnirke A."/>
            <person name="Stajich J.E."/>
            <person name="Cuomo C.A."/>
        </authorList>
    </citation>
    <scope>NUCLEOTIDE SEQUENCE [LARGE SCALE GENOMIC DNA]</scope>
    <source>
        <strain evidence="2">CBS 291.66</strain>
    </source>
</reference>